<evidence type="ECO:0000256" key="2">
    <source>
        <dbReference type="ARBA" id="ARBA00022630"/>
    </source>
</evidence>
<dbReference type="Pfam" id="PF01266">
    <property type="entry name" value="DAO"/>
    <property type="match status" value="1"/>
</dbReference>
<comment type="cofactor">
    <cofactor evidence="1">
        <name>FAD</name>
        <dbReference type="ChEBI" id="CHEBI:57692"/>
    </cofactor>
</comment>
<evidence type="ECO:0000256" key="4">
    <source>
        <dbReference type="ARBA" id="ARBA00023002"/>
    </source>
</evidence>
<evidence type="ECO:0000313" key="7">
    <source>
        <dbReference type="EMBL" id="MEJ5220060.1"/>
    </source>
</evidence>
<keyword evidence="3" id="KW-0274">FAD</keyword>
<reference evidence="7 8" key="1">
    <citation type="submission" date="2024-03" db="EMBL/GenBank/DDBJ databases">
        <title>Cognatishimia coralii sp. nov., a marine bacterium isolated from coral surrounding seawater.</title>
        <authorList>
            <person name="Liu X."/>
            <person name="Liu S."/>
            <person name="Sun H."/>
            <person name="Zhang Y."/>
        </authorList>
    </citation>
    <scope>NUCLEOTIDE SEQUENCE [LARGE SCALE GENOMIC DNA]</scope>
    <source>
        <strain evidence="7 8">D5M38</strain>
    </source>
</reference>
<evidence type="ECO:0000256" key="3">
    <source>
        <dbReference type="ARBA" id="ARBA00022827"/>
    </source>
</evidence>
<name>A0ABU8QKW2_9RHOB</name>
<organism evidence="7 8">
    <name type="scientific">Cognatishimia coralii</name>
    <dbReference type="NCBI Taxonomy" id="3083254"/>
    <lineage>
        <taxon>Bacteria</taxon>
        <taxon>Pseudomonadati</taxon>
        <taxon>Pseudomonadota</taxon>
        <taxon>Alphaproteobacteria</taxon>
        <taxon>Rhodobacterales</taxon>
        <taxon>Paracoccaceae</taxon>
        <taxon>Cognatishimia</taxon>
    </lineage>
</organism>
<feature type="domain" description="FAD dependent oxidoreductase" evidence="6">
    <location>
        <begin position="6"/>
        <end position="357"/>
    </location>
</feature>
<evidence type="ECO:0000256" key="1">
    <source>
        <dbReference type="ARBA" id="ARBA00001974"/>
    </source>
</evidence>
<dbReference type="Gene3D" id="3.50.50.60">
    <property type="entry name" value="FAD/NAD(P)-binding domain"/>
    <property type="match status" value="1"/>
</dbReference>
<keyword evidence="2" id="KW-0285">Flavoprotein</keyword>
<proteinExistence type="inferred from homology"/>
<evidence type="ECO:0000256" key="5">
    <source>
        <dbReference type="ARBA" id="ARBA00037941"/>
    </source>
</evidence>
<comment type="caution">
    <text evidence="7">The sequence shown here is derived from an EMBL/GenBank/DDBJ whole genome shotgun (WGS) entry which is preliminary data.</text>
</comment>
<dbReference type="Proteomes" id="UP001368270">
    <property type="component" value="Unassembled WGS sequence"/>
</dbReference>
<keyword evidence="4" id="KW-0560">Oxidoreductase</keyword>
<keyword evidence="8" id="KW-1185">Reference proteome</keyword>
<sequence length="367" mass="39030">MDEVEVVVIGAGVVGMAIAREASMRGHDVLVVDALSHVGGGISSRNSEVIHAGIYYPVGSEKALHCKRGRQMLYDYCATNSVPFRKTGKLIVATSSEDEGKLAGILEKASANGLNGEDSLQHLTKADVRKLEPELYCKSALFSPSTGIIDSHTYINQLMADACSHGADVCLETTVEHLDIGPPHCITGVSRGERFQIATQNLFIAAGLHSASLCRSAGISSPDDYWLKGNYFVLDRPAPFRHLVYPVPAAGGLGVHLTLDLAGSARFGPDTEPVSVEDYRVSSDRVGGFERAIRRYWPGLPDNSLTPGYSGIRPKLRTVTGNEGDFCLDGPGELGVEGLVALNGIESPGLTSSLSIGIAAYSKIFEA</sequence>
<dbReference type="PANTHER" id="PTHR43104:SF4">
    <property type="entry name" value="L-2-HYDROXYGLUTARATE DEHYDROGENASE, MITOCHONDRIAL"/>
    <property type="match status" value="1"/>
</dbReference>
<gene>
    <name evidence="7" type="ORF">WG622_17530</name>
</gene>
<protein>
    <submittedName>
        <fullName evidence="7">NAD(P)/FAD-dependent oxidoreductase</fullName>
    </submittedName>
</protein>
<dbReference type="InterPro" id="IPR036188">
    <property type="entry name" value="FAD/NAD-bd_sf"/>
</dbReference>
<evidence type="ECO:0000313" key="8">
    <source>
        <dbReference type="Proteomes" id="UP001368270"/>
    </source>
</evidence>
<evidence type="ECO:0000259" key="6">
    <source>
        <dbReference type="Pfam" id="PF01266"/>
    </source>
</evidence>
<accession>A0ABU8QKW2</accession>
<dbReference type="InterPro" id="IPR006076">
    <property type="entry name" value="FAD-dep_OxRdtase"/>
</dbReference>
<dbReference type="SUPFAM" id="SSF51905">
    <property type="entry name" value="FAD/NAD(P)-binding domain"/>
    <property type="match status" value="1"/>
</dbReference>
<dbReference type="PANTHER" id="PTHR43104">
    <property type="entry name" value="L-2-HYDROXYGLUTARATE DEHYDROGENASE, MITOCHONDRIAL"/>
    <property type="match status" value="1"/>
</dbReference>
<comment type="similarity">
    <text evidence="5">Belongs to the L2HGDH family.</text>
</comment>
<dbReference type="EMBL" id="JBBGAZ010000016">
    <property type="protein sequence ID" value="MEJ5220060.1"/>
    <property type="molecule type" value="Genomic_DNA"/>
</dbReference>
<dbReference type="Gene3D" id="3.30.9.10">
    <property type="entry name" value="D-Amino Acid Oxidase, subunit A, domain 2"/>
    <property type="match status" value="1"/>
</dbReference>
<dbReference type="RefSeq" id="WP_339404701.1">
    <property type="nucleotide sequence ID" value="NZ_JBBGAZ010000016.1"/>
</dbReference>